<proteinExistence type="predicted"/>
<dbReference type="HOGENOM" id="CLU_3057662_0_0_11"/>
<dbReference type="Proteomes" id="UP000016536">
    <property type="component" value="Unassembled WGS sequence"/>
</dbReference>
<keyword evidence="3" id="KW-1185">Reference proteome</keyword>
<sequence length="53" mass="5602">MTVAPFLGKTIGAIFNIVQILDDGDGCPGESLGGILPRRDMSGVGDPKLFQQR</sequence>
<dbReference type="EMBL" id="AWSE01000137">
    <property type="protein sequence ID" value="ERH22769.1"/>
    <property type="molecule type" value="Genomic_DNA"/>
</dbReference>
<dbReference type="AlphaFoldDB" id="U1QLW9"/>
<reference evidence="2 3" key="1">
    <citation type="submission" date="2013-08" db="EMBL/GenBank/DDBJ databases">
        <authorList>
            <person name="Weinstock G."/>
            <person name="Sodergren E."/>
            <person name="Wylie T."/>
            <person name="Fulton L."/>
            <person name="Fulton R."/>
            <person name="Fronick C."/>
            <person name="O'Laughlin M."/>
            <person name="Godfrey J."/>
            <person name="Miner T."/>
            <person name="Herter B."/>
            <person name="Appelbaum E."/>
            <person name="Cordes M."/>
            <person name="Lek S."/>
            <person name="Wollam A."/>
            <person name="Pepin K.H."/>
            <person name="Palsikar V.B."/>
            <person name="Mitreva M."/>
            <person name="Wilson R.K."/>
        </authorList>
    </citation>
    <scope>NUCLEOTIDE SEQUENCE [LARGE SCALE GENOMIC DNA]</scope>
    <source>
        <strain evidence="2 3">F0542</strain>
    </source>
</reference>
<evidence type="ECO:0000256" key="1">
    <source>
        <dbReference type="SAM" id="MobiDB-lite"/>
    </source>
</evidence>
<protein>
    <submittedName>
        <fullName evidence="2">Uncharacterized protein</fullName>
    </submittedName>
</protein>
<comment type="caution">
    <text evidence="2">The sequence shown here is derived from an EMBL/GenBank/DDBJ whole genome shotgun (WGS) entry which is preliminary data.</text>
</comment>
<evidence type="ECO:0000313" key="2">
    <source>
        <dbReference type="EMBL" id="ERH22769.1"/>
    </source>
</evidence>
<organism evidence="2 3">
    <name type="scientific">Actinomyces johnsonii F0542</name>
    <dbReference type="NCBI Taxonomy" id="1321818"/>
    <lineage>
        <taxon>Bacteria</taxon>
        <taxon>Bacillati</taxon>
        <taxon>Actinomycetota</taxon>
        <taxon>Actinomycetes</taxon>
        <taxon>Actinomycetales</taxon>
        <taxon>Actinomycetaceae</taxon>
        <taxon>Actinomyces</taxon>
    </lineage>
</organism>
<feature type="region of interest" description="Disordered" evidence="1">
    <location>
        <begin position="32"/>
        <end position="53"/>
    </location>
</feature>
<name>U1QLW9_9ACTO</name>
<gene>
    <name evidence="2" type="ORF">HMPREF1979_02222</name>
</gene>
<accession>U1QLW9</accession>
<evidence type="ECO:0000313" key="3">
    <source>
        <dbReference type="Proteomes" id="UP000016536"/>
    </source>
</evidence>